<sequence>MQHSTLIGEMAKKKITIEQIAKLLNIHRNSVANKLGGSTAFTIEEAIQIQETFFPDCSLKELFRKEG</sequence>
<evidence type="ECO:0000313" key="1">
    <source>
        <dbReference type="EMBL" id="MBC6678758.1"/>
    </source>
</evidence>
<evidence type="ECO:0000313" key="2">
    <source>
        <dbReference type="Proteomes" id="UP000602647"/>
    </source>
</evidence>
<keyword evidence="2" id="KW-1185">Reference proteome</keyword>
<dbReference type="EMBL" id="JACRYT010000002">
    <property type="protein sequence ID" value="MBC6678758.1"/>
    <property type="molecule type" value="Genomic_DNA"/>
</dbReference>
<dbReference type="SUPFAM" id="SSF47413">
    <property type="entry name" value="lambda repressor-like DNA-binding domains"/>
    <property type="match status" value="1"/>
</dbReference>
<dbReference type="GO" id="GO:0003677">
    <property type="term" value="F:DNA binding"/>
    <property type="evidence" value="ECO:0007669"/>
    <property type="project" value="InterPro"/>
</dbReference>
<proteinExistence type="predicted"/>
<dbReference type="AlphaFoldDB" id="A0A923NMH2"/>
<accession>A0A923NMH2</accession>
<name>A0A923NMH2_9FIRM</name>
<organism evidence="1 2">
    <name type="scientific">Zhenpiania hominis</name>
    <dbReference type="NCBI Taxonomy" id="2763644"/>
    <lineage>
        <taxon>Bacteria</taxon>
        <taxon>Bacillati</taxon>
        <taxon>Bacillota</taxon>
        <taxon>Clostridia</taxon>
        <taxon>Peptostreptococcales</taxon>
        <taxon>Anaerovoracaceae</taxon>
        <taxon>Zhenpiania</taxon>
    </lineage>
</organism>
<gene>
    <name evidence="1" type="ORF">H9L42_02820</name>
</gene>
<comment type="caution">
    <text evidence="1">The sequence shown here is derived from an EMBL/GenBank/DDBJ whole genome shotgun (WGS) entry which is preliminary data.</text>
</comment>
<protein>
    <submittedName>
        <fullName evidence="1">XRE family transcriptional regulator</fullName>
    </submittedName>
</protein>
<dbReference type="Proteomes" id="UP000602647">
    <property type="component" value="Unassembled WGS sequence"/>
</dbReference>
<reference evidence="1" key="1">
    <citation type="submission" date="2020-08" db="EMBL/GenBank/DDBJ databases">
        <title>Genome public.</title>
        <authorList>
            <person name="Liu C."/>
            <person name="Sun Q."/>
        </authorList>
    </citation>
    <scope>NUCLEOTIDE SEQUENCE</scope>
    <source>
        <strain evidence="1">BX12</strain>
    </source>
</reference>
<dbReference type="RefSeq" id="WP_187301940.1">
    <property type="nucleotide sequence ID" value="NZ_JACRYT010000002.1"/>
</dbReference>
<dbReference type="InterPro" id="IPR010982">
    <property type="entry name" value="Lambda_DNA-bd_dom_sf"/>
</dbReference>